<evidence type="ECO:0008006" key="4">
    <source>
        <dbReference type="Google" id="ProtNLM"/>
    </source>
</evidence>
<dbReference type="GO" id="GO:0015293">
    <property type="term" value="F:symporter activity"/>
    <property type="evidence" value="ECO:0007669"/>
    <property type="project" value="InterPro"/>
</dbReference>
<feature type="transmembrane region" description="Helical" evidence="1">
    <location>
        <begin position="105"/>
        <end position="132"/>
    </location>
</feature>
<dbReference type="STRING" id="1424294.Gferi_16380"/>
<dbReference type="Pfam" id="PF13347">
    <property type="entry name" value="MFS_2"/>
    <property type="match status" value="1"/>
</dbReference>
<feature type="transmembrane region" description="Helical" evidence="1">
    <location>
        <begin position="180"/>
        <end position="201"/>
    </location>
</feature>
<dbReference type="InterPro" id="IPR036259">
    <property type="entry name" value="MFS_trans_sf"/>
</dbReference>
<dbReference type="OrthoDB" id="9764596at2"/>
<evidence type="ECO:0000313" key="3">
    <source>
        <dbReference type="Proteomes" id="UP000095743"/>
    </source>
</evidence>
<dbReference type="GO" id="GO:0005886">
    <property type="term" value="C:plasma membrane"/>
    <property type="evidence" value="ECO:0007669"/>
    <property type="project" value="TreeGrafter"/>
</dbReference>
<keyword evidence="3" id="KW-1185">Reference proteome</keyword>
<dbReference type="Proteomes" id="UP000095743">
    <property type="component" value="Chromosome"/>
</dbReference>
<keyword evidence="1" id="KW-0472">Membrane</keyword>
<sequence>MKKPLNKAVRTFYGVGDLGFSLMTSVELFCFVFFLTNVAKFSLPMVALIGSVTSIVDACLSPVYGAIISGTKALKWGRNRSWMLIAPPAVVVLFMFQFTKIGPEPVAAAIVCAGFILSHIIWNIAWVGNVSLISVMANNPEERSFLASRRASWTALSGVFFSYIGMPLALLLGRSTGNEVLGFTLLAGIMAFLMMLGYWIVFKITEGYEETGKEANNAAVGPQKSEKVPVSVMVKSVFQNPPLLMLLLGDFFRYMVNFIMTAAAAYYFTYVAQDMSLMPIYLLVGAIAQVVGAYVSGAMAKALTTRNAAIVGLFGLAGSLIACKFVAMNVTMFFIVVVFARAFLGVLTAVMVSLYSDVVVYNEWKTGKNATAFIMGLMNLSLKTAIISRGTIIPFVLAAAGFVAGADPATASVELKTAVINVFLFIPGIFALVSAFIITFGYRLTREKLATYQAEIDARKAQAVQ</sequence>
<organism evidence="2 3">
    <name type="scientific">Geosporobacter ferrireducens</name>
    <dbReference type="NCBI Taxonomy" id="1424294"/>
    <lineage>
        <taxon>Bacteria</taxon>
        <taxon>Bacillati</taxon>
        <taxon>Bacillota</taxon>
        <taxon>Clostridia</taxon>
        <taxon>Peptostreptococcales</taxon>
        <taxon>Thermotaleaceae</taxon>
        <taxon>Geosporobacter</taxon>
    </lineage>
</organism>
<dbReference type="EMBL" id="CP017269">
    <property type="protein sequence ID" value="AOT71002.1"/>
    <property type="molecule type" value="Genomic_DNA"/>
</dbReference>
<feature type="transmembrane region" description="Helical" evidence="1">
    <location>
        <begin position="12"/>
        <end position="35"/>
    </location>
</feature>
<feature type="transmembrane region" description="Helical" evidence="1">
    <location>
        <begin position="333"/>
        <end position="355"/>
    </location>
</feature>
<keyword evidence="1" id="KW-0812">Transmembrane</keyword>
<keyword evidence="1" id="KW-1133">Transmembrane helix</keyword>
<dbReference type="InterPro" id="IPR039672">
    <property type="entry name" value="MFS_2"/>
</dbReference>
<feature type="transmembrane region" description="Helical" evidence="1">
    <location>
        <begin position="386"/>
        <end position="406"/>
    </location>
</feature>
<feature type="transmembrane region" description="Helical" evidence="1">
    <location>
        <begin position="280"/>
        <end position="300"/>
    </location>
</feature>
<evidence type="ECO:0000313" key="2">
    <source>
        <dbReference type="EMBL" id="AOT71002.1"/>
    </source>
</evidence>
<evidence type="ECO:0000256" key="1">
    <source>
        <dbReference type="SAM" id="Phobius"/>
    </source>
</evidence>
<dbReference type="AlphaFoldDB" id="A0A1D8GJJ3"/>
<dbReference type="SUPFAM" id="SSF103473">
    <property type="entry name" value="MFS general substrate transporter"/>
    <property type="match status" value="1"/>
</dbReference>
<dbReference type="KEGG" id="gfe:Gferi_16380"/>
<feature type="transmembrane region" description="Helical" evidence="1">
    <location>
        <begin position="81"/>
        <end position="99"/>
    </location>
</feature>
<name>A0A1D8GJJ3_9FIRM</name>
<feature type="transmembrane region" description="Helical" evidence="1">
    <location>
        <begin position="307"/>
        <end position="327"/>
    </location>
</feature>
<feature type="transmembrane region" description="Helical" evidence="1">
    <location>
        <begin position="418"/>
        <end position="442"/>
    </location>
</feature>
<dbReference type="RefSeq" id="WP_069978367.1">
    <property type="nucleotide sequence ID" value="NZ_CP017269.1"/>
</dbReference>
<feature type="transmembrane region" description="Helical" evidence="1">
    <location>
        <begin position="243"/>
        <end position="268"/>
    </location>
</feature>
<accession>A0A1D8GJJ3</accession>
<protein>
    <recommendedName>
        <fullName evidence="4">Sugar transporter</fullName>
    </recommendedName>
</protein>
<dbReference type="PANTHER" id="PTHR11328:SF24">
    <property type="entry name" value="MAJOR FACILITATOR SUPERFAMILY (MFS) PROFILE DOMAIN-CONTAINING PROTEIN"/>
    <property type="match status" value="1"/>
</dbReference>
<dbReference type="PANTHER" id="PTHR11328">
    <property type="entry name" value="MAJOR FACILITATOR SUPERFAMILY DOMAIN-CONTAINING PROTEIN"/>
    <property type="match status" value="1"/>
</dbReference>
<feature type="transmembrane region" description="Helical" evidence="1">
    <location>
        <begin position="41"/>
        <end position="60"/>
    </location>
</feature>
<reference evidence="2 3" key="1">
    <citation type="submission" date="2016-09" db="EMBL/GenBank/DDBJ databases">
        <title>Genomic analysis reveals versatility of anaerobic energy metabolism of Geosporobacter ferrireducens IRF9 of phylum Firmicutes.</title>
        <authorList>
            <person name="Kim S.-J."/>
        </authorList>
    </citation>
    <scope>NUCLEOTIDE SEQUENCE [LARGE SCALE GENOMIC DNA]</scope>
    <source>
        <strain evidence="2 3">IRF9</strain>
    </source>
</reference>
<feature type="transmembrane region" description="Helical" evidence="1">
    <location>
        <begin position="153"/>
        <end position="174"/>
    </location>
</feature>
<proteinExistence type="predicted"/>
<gene>
    <name evidence="2" type="ORF">Gferi_16380</name>
</gene>
<dbReference type="Gene3D" id="1.20.1250.20">
    <property type="entry name" value="MFS general substrate transporter like domains"/>
    <property type="match status" value="2"/>
</dbReference>
<dbReference type="GO" id="GO:0008643">
    <property type="term" value="P:carbohydrate transport"/>
    <property type="evidence" value="ECO:0007669"/>
    <property type="project" value="InterPro"/>
</dbReference>